<dbReference type="EMBL" id="JAULSU010000005">
    <property type="protein sequence ID" value="KAK0617511.1"/>
    <property type="molecule type" value="Genomic_DNA"/>
</dbReference>
<evidence type="ECO:0000313" key="3">
    <source>
        <dbReference type="EMBL" id="KAK0617511.1"/>
    </source>
</evidence>
<feature type="transmembrane region" description="Helical" evidence="2">
    <location>
        <begin position="49"/>
        <end position="77"/>
    </location>
</feature>
<proteinExistence type="predicted"/>
<feature type="region of interest" description="Disordered" evidence="1">
    <location>
        <begin position="451"/>
        <end position="472"/>
    </location>
</feature>
<name>A0AA40BXK8_9PEZI</name>
<evidence type="ECO:0008006" key="5">
    <source>
        <dbReference type="Google" id="ProtNLM"/>
    </source>
</evidence>
<evidence type="ECO:0000256" key="2">
    <source>
        <dbReference type="SAM" id="Phobius"/>
    </source>
</evidence>
<feature type="transmembrane region" description="Helical" evidence="2">
    <location>
        <begin position="254"/>
        <end position="276"/>
    </location>
</feature>
<keyword evidence="2" id="KW-0472">Membrane</keyword>
<sequence>MGAYTSKESCEAQGSFVNCTLSPANVTDFSQVTHVGEFARGEYPPNQDIAGIGVLGTFLSVTTVSLLCSVISTIWWWSKNVFGWKSKMTREHKTTVESMKFSFSKFLEAVVVTCSDQQIFTGCAYAVTLRWWTGCEISAYHYNIVADMLLVTCATHLTAVTVARDYWENPWPSGIRIILTALLYMVTGILLSNAGVESLSFPTKVPDASTTYDPILLPAACFQVDKSQVPSNIANSLSSRDSFWDSAIPGWREWMLMFICYAVAVLVRIVSLVKSGGNKENGKRRRLLAWAKRRFSFFLKGFPRKMLYLLFGLYLVANNAVGIWTVGNMAYYVFHLRRWVGNSGWFKQNAGKNPEDDPYSFGQLVPVFLNLLLIFAIIQFIADEARRRTERKKARDKQKLVGLGEGNSSAGFIRKDSENPYFLPDDVLSAENKKAVFDVTVKPAVSADSDAITPAATSDGGPPGSKRWSGLVVPKQTVSSVVEVVPDVPAKDGDSEKRKAA</sequence>
<dbReference type="Proteomes" id="UP001175000">
    <property type="component" value="Unassembled WGS sequence"/>
</dbReference>
<comment type="caution">
    <text evidence="3">The sequence shown here is derived from an EMBL/GenBank/DDBJ whole genome shotgun (WGS) entry which is preliminary data.</text>
</comment>
<evidence type="ECO:0000256" key="1">
    <source>
        <dbReference type="SAM" id="MobiDB-lite"/>
    </source>
</evidence>
<keyword evidence="4" id="KW-1185">Reference proteome</keyword>
<feature type="transmembrane region" description="Helical" evidence="2">
    <location>
        <begin position="307"/>
        <end position="334"/>
    </location>
</feature>
<keyword evidence="2" id="KW-1133">Transmembrane helix</keyword>
<organism evidence="3 4">
    <name type="scientific">Immersiella caudata</name>
    <dbReference type="NCBI Taxonomy" id="314043"/>
    <lineage>
        <taxon>Eukaryota</taxon>
        <taxon>Fungi</taxon>
        <taxon>Dikarya</taxon>
        <taxon>Ascomycota</taxon>
        <taxon>Pezizomycotina</taxon>
        <taxon>Sordariomycetes</taxon>
        <taxon>Sordariomycetidae</taxon>
        <taxon>Sordariales</taxon>
        <taxon>Lasiosphaeriaceae</taxon>
        <taxon>Immersiella</taxon>
    </lineage>
</organism>
<reference evidence="3" key="1">
    <citation type="submission" date="2023-06" db="EMBL/GenBank/DDBJ databases">
        <title>Genome-scale phylogeny and comparative genomics of the fungal order Sordariales.</title>
        <authorList>
            <consortium name="Lawrence Berkeley National Laboratory"/>
            <person name="Hensen N."/>
            <person name="Bonometti L."/>
            <person name="Westerberg I."/>
            <person name="Brannstrom I.O."/>
            <person name="Guillou S."/>
            <person name="Cros-Aarteil S."/>
            <person name="Calhoun S."/>
            <person name="Haridas S."/>
            <person name="Kuo A."/>
            <person name="Mondo S."/>
            <person name="Pangilinan J."/>
            <person name="Riley R."/>
            <person name="Labutti K."/>
            <person name="Andreopoulos B."/>
            <person name="Lipzen A."/>
            <person name="Chen C."/>
            <person name="Yanf M."/>
            <person name="Daum C."/>
            <person name="Ng V."/>
            <person name="Clum A."/>
            <person name="Steindorff A."/>
            <person name="Ohm R."/>
            <person name="Martin F."/>
            <person name="Silar P."/>
            <person name="Natvig D."/>
            <person name="Lalanne C."/>
            <person name="Gautier V."/>
            <person name="Ament-Velasquez S.L."/>
            <person name="Kruys A."/>
            <person name="Hutchinson M.I."/>
            <person name="Powell A.J."/>
            <person name="Barry K."/>
            <person name="Miller A.N."/>
            <person name="Grigoriev I.V."/>
            <person name="Debuchy R."/>
            <person name="Gladieux P."/>
            <person name="Thoren M.H."/>
            <person name="Johannesson H."/>
        </authorList>
    </citation>
    <scope>NUCLEOTIDE SEQUENCE</scope>
    <source>
        <strain evidence="3">CBS 606.72</strain>
    </source>
</reference>
<protein>
    <recommendedName>
        <fullName evidence="5">Transmembrane protein</fullName>
    </recommendedName>
</protein>
<dbReference type="PANTHER" id="PTHR37577:SF1">
    <property type="entry name" value="INTEGRAL MEMBRANE PROTEIN"/>
    <property type="match status" value="1"/>
</dbReference>
<dbReference type="AlphaFoldDB" id="A0AA40BXK8"/>
<feature type="transmembrane region" description="Helical" evidence="2">
    <location>
        <begin position="177"/>
        <end position="196"/>
    </location>
</feature>
<keyword evidence="2" id="KW-0812">Transmembrane</keyword>
<dbReference type="PANTHER" id="PTHR37577">
    <property type="entry name" value="INTEGRAL MEMBRANE PROTEIN"/>
    <property type="match status" value="1"/>
</dbReference>
<gene>
    <name evidence="3" type="ORF">B0T14DRAFT_498513</name>
</gene>
<accession>A0AA40BXK8</accession>
<dbReference type="InterPro" id="IPR053018">
    <property type="entry name" value="Elsinochrome_Biosynth-Asso"/>
</dbReference>
<evidence type="ECO:0000313" key="4">
    <source>
        <dbReference type="Proteomes" id="UP001175000"/>
    </source>
</evidence>
<feature type="transmembrane region" description="Helical" evidence="2">
    <location>
        <begin position="361"/>
        <end position="382"/>
    </location>
</feature>